<dbReference type="AlphaFoldDB" id="A0A5C8NMI9"/>
<name>A0A5C8NMI9_9ACTN</name>
<keyword evidence="1" id="KW-1133">Transmembrane helix</keyword>
<accession>A0A5C8NMI9</accession>
<proteinExistence type="predicted"/>
<feature type="transmembrane region" description="Helical" evidence="1">
    <location>
        <begin position="21"/>
        <end position="42"/>
    </location>
</feature>
<dbReference type="Pfam" id="PF12389">
    <property type="entry name" value="Peptidase_M73"/>
    <property type="match status" value="1"/>
</dbReference>
<comment type="caution">
    <text evidence="2">The sequence shown here is derived from an EMBL/GenBank/DDBJ whole genome shotgun (WGS) entry which is preliminary data.</text>
</comment>
<evidence type="ECO:0000313" key="2">
    <source>
        <dbReference type="EMBL" id="TXL62949.1"/>
    </source>
</evidence>
<protein>
    <recommendedName>
        <fullName evidence="4">Alternate-type signal peptide domain-containing protein</fullName>
    </recommendedName>
</protein>
<keyword evidence="1" id="KW-0812">Transmembrane</keyword>
<organism evidence="2 3">
    <name type="scientific">Aeromicrobium terrae</name>
    <dbReference type="NCBI Taxonomy" id="2498846"/>
    <lineage>
        <taxon>Bacteria</taxon>
        <taxon>Bacillati</taxon>
        <taxon>Actinomycetota</taxon>
        <taxon>Actinomycetes</taxon>
        <taxon>Propionibacteriales</taxon>
        <taxon>Nocardioidaceae</taxon>
        <taxon>Aeromicrobium</taxon>
    </lineage>
</organism>
<keyword evidence="1" id="KW-0472">Membrane</keyword>
<dbReference type="OrthoDB" id="3746870at2"/>
<sequence>MSKHLPPRMTSGLKRLKSTRVRALLSLGMVLGLGSVGTLAYWTDQATLTSGTFTAGNLDIKLGSPAPGVDNNPSSFSTDFAMSNMQPGDSKAAAVAVRNSGSIGFTYTATGVTSTAAGIGSLLTFKVVPGGTVNGGATDCTGGTTTFGPATMSSSQNVIATNRPLAAGATETFCVVATLPSGTTSGQGTSASATFTFNAKQVGAP</sequence>
<evidence type="ECO:0000313" key="3">
    <source>
        <dbReference type="Proteomes" id="UP000321571"/>
    </source>
</evidence>
<reference evidence="2 3" key="1">
    <citation type="submission" date="2019-06" db="EMBL/GenBank/DDBJ databases">
        <title>Aeromicrobium sp. nov., isolated from a maize field.</title>
        <authorList>
            <person name="Lin S.-Y."/>
            <person name="Tsai C.-F."/>
            <person name="Young C.-C."/>
        </authorList>
    </citation>
    <scope>NUCLEOTIDE SEQUENCE [LARGE SCALE GENOMIC DNA]</scope>
    <source>
        <strain evidence="2 3">CC-CFT486</strain>
    </source>
</reference>
<dbReference type="InterPro" id="IPR023833">
    <property type="entry name" value="Signal_pept_SipW-depend-type"/>
</dbReference>
<dbReference type="InterPro" id="IPR022121">
    <property type="entry name" value="Peptidase_M73_camelysin"/>
</dbReference>
<dbReference type="Proteomes" id="UP000321571">
    <property type="component" value="Unassembled WGS sequence"/>
</dbReference>
<evidence type="ECO:0000256" key="1">
    <source>
        <dbReference type="SAM" id="Phobius"/>
    </source>
</evidence>
<dbReference type="RefSeq" id="WP_147683119.1">
    <property type="nucleotide sequence ID" value="NZ_VDUX01000001.1"/>
</dbReference>
<evidence type="ECO:0008006" key="4">
    <source>
        <dbReference type="Google" id="ProtNLM"/>
    </source>
</evidence>
<keyword evidence="3" id="KW-1185">Reference proteome</keyword>
<dbReference type="NCBIfam" id="TIGR04088">
    <property type="entry name" value="cognate_SipW"/>
    <property type="match status" value="1"/>
</dbReference>
<gene>
    <name evidence="2" type="ORF">FHP06_01540</name>
</gene>
<dbReference type="EMBL" id="VDUX01000001">
    <property type="protein sequence ID" value="TXL62949.1"/>
    <property type="molecule type" value="Genomic_DNA"/>
</dbReference>